<evidence type="ECO:0000256" key="1">
    <source>
        <dbReference type="ARBA" id="ARBA00004613"/>
    </source>
</evidence>
<comment type="caution">
    <text evidence="9">The sequence shown here is derived from an EMBL/GenBank/DDBJ whole genome shotgun (WGS) entry which is preliminary data.</text>
</comment>
<dbReference type="Pfam" id="PF04717">
    <property type="entry name" value="Phage_base_V"/>
    <property type="match status" value="1"/>
</dbReference>
<dbReference type="NCBIfam" id="TIGR03696">
    <property type="entry name" value="Rhs_assc_core"/>
    <property type="match status" value="1"/>
</dbReference>
<evidence type="ECO:0000259" key="8">
    <source>
        <dbReference type="Pfam" id="PF25023"/>
    </source>
</evidence>
<evidence type="ECO:0000259" key="7">
    <source>
        <dbReference type="Pfam" id="PF22178"/>
    </source>
</evidence>
<proteinExistence type="inferred from homology"/>
<dbReference type="Gene3D" id="4.10.220.110">
    <property type="match status" value="1"/>
</dbReference>
<evidence type="ECO:0000313" key="9">
    <source>
        <dbReference type="EMBL" id="KLN52898.1"/>
    </source>
</evidence>
<dbReference type="GO" id="GO:0016787">
    <property type="term" value="F:hydrolase activity"/>
    <property type="evidence" value="ECO:0007669"/>
    <property type="project" value="UniProtKB-KW"/>
</dbReference>
<dbReference type="Pfam" id="PF05593">
    <property type="entry name" value="RHS_repeat"/>
    <property type="match status" value="4"/>
</dbReference>
<dbReference type="PANTHER" id="PTHR32305">
    <property type="match status" value="1"/>
</dbReference>
<dbReference type="InterPro" id="IPR054030">
    <property type="entry name" value="Gp5_Vgr_C"/>
</dbReference>
<protein>
    <submittedName>
        <fullName evidence="9">Putative deoxyribonuclease RhsC</fullName>
        <ecNumber evidence="9">3.1.-.-</ecNumber>
    </submittedName>
</protein>
<evidence type="ECO:0000256" key="3">
    <source>
        <dbReference type="ARBA" id="ARBA00022525"/>
    </source>
</evidence>
<dbReference type="InterPro" id="IPR006530">
    <property type="entry name" value="YD"/>
</dbReference>
<keyword evidence="9" id="KW-0378">Hydrolase</keyword>
<dbReference type="InterPro" id="IPR056823">
    <property type="entry name" value="TEN-like_YD-shell"/>
</dbReference>
<dbReference type="Pfam" id="PF25023">
    <property type="entry name" value="TEN_YD-shell"/>
    <property type="match status" value="1"/>
</dbReference>
<evidence type="ECO:0000256" key="2">
    <source>
        <dbReference type="ARBA" id="ARBA00005558"/>
    </source>
</evidence>
<feature type="domain" description="Gp5/Type VI secretion system Vgr protein OB-fold" evidence="5">
    <location>
        <begin position="406"/>
        <end position="473"/>
    </location>
</feature>
<dbReference type="InterPro" id="IPR006531">
    <property type="entry name" value="Gp5/Vgr_OB"/>
</dbReference>
<evidence type="ECO:0000259" key="5">
    <source>
        <dbReference type="Pfam" id="PF04717"/>
    </source>
</evidence>
<dbReference type="Gene3D" id="2.40.50.230">
    <property type="entry name" value="Gp5 N-terminal domain"/>
    <property type="match status" value="1"/>
</dbReference>
<dbReference type="Gene3D" id="2.180.10.10">
    <property type="entry name" value="RHS repeat-associated core"/>
    <property type="match status" value="2"/>
</dbReference>
<name>A0A0H2LRL4_VARPD</name>
<dbReference type="NCBIfam" id="TIGR03361">
    <property type="entry name" value="VI_Rhs_Vgr"/>
    <property type="match status" value="1"/>
</dbReference>
<dbReference type="InterPro" id="IPR037026">
    <property type="entry name" value="Vgr_OB-fold_dom_sf"/>
</dbReference>
<dbReference type="Proteomes" id="UP000035170">
    <property type="component" value="Unassembled WGS sequence"/>
</dbReference>
<evidence type="ECO:0000259" key="6">
    <source>
        <dbReference type="Pfam" id="PF20148"/>
    </source>
</evidence>
<dbReference type="PANTHER" id="PTHR32305:SF15">
    <property type="entry name" value="PROTEIN RHSA-RELATED"/>
    <property type="match status" value="1"/>
</dbReference>
<dbReference type="Pfam" id="PF05954">
    <property type="entry name" value="Phage_GPD"/>
    <property type="match status" value="1"/>
</dbReference>
<evidence type="ECO:0000313" key="10">
    <source>
        <dbReference type="Proteomes" id="UP000035170"/>
    </source>
</evidence>
<organism evidence="9 10">
    <name type="scientific">Variovorax paradoxus</name>
    <dbReference type="NCBI Taxonomy" id="34073"/>
    <lineage>
        <taxon>Bacteria</taxon>
        <taxon>Pseudomonadati</taxon>
        <taxon>Pseudomonadota</taxon>
        <taxon>Betaproteobacteria</taxon>
        <taxon>Burkholderiales</taxon>
        <taxon>Comamonadaceae</taxon>
        <taxon>Variovorax</taxon>
    </lineage>
</organism>
<dbReference type="InterPro" id="IPR006533">
    <property type="entry name" value="T6SS_Vgr_RhsGE"/>
</dbReference>
<dbReference type="PATRIC" id="fig|34073.19.peg.6129"/>
<dbReference type="SUPFAM" id="SSF69349">
    <property type="entry name" value="Phage fibre proteins"/>
    <property type="match status" value="1"/>
</dbReference>
<feature type="domain" description="Teneurin-like YD-shell" evidence="8">
    <location>
        <begin position="1578"/>
        <end position="1872"/>
    </location>
</feature>
<accession>A0A0H2LRL4</accession>
<dbReference type="Pfam" id="PF22178">
    <property type="entry name" value="Gp5_trimer_C"/>
    <property type="match status" value="1"/>
</dbReference>
<gene>
    <name evidence="9" type="primary">rhsC3</name>
    <name evidence="9" type="ORF">VPARA_59710</name>
</gene>
<feature type="domain" description="Gp5/Type VI secretion system Vgr C-terminal trimerisation" evidence="7">
    <location>
        <begin position="490"/>
        <end position="603"/>
    </location>
</feature>
<dbReference type="Gene3D" id="3.55.50.10">
    <property type="entry name" value="Baseplate protein-like domains"/>
    <property type="match status" value="1"/>
</dbReference>
<dbReference type="EMBL" id="JZWI01000042">
    <property type="protein sequence ID" value="KLN52898.1"/>
    <property type="molecule type" value="Genomic_DNA"/>
</dbReference>
<dbReference type="SUPFAM" id="SSF69279">
    <property type="entry name" value="Phage tail proteins"/>
    <property type="match status" value="2"/>
</dbReference>
<comment type="similarity">
    <text evidence="2">Belongs to the VgrG protein family.</text>
</comment>
<keyword evidence="10" id="KW-1185">Reference proteome</keyword>
<dbReference type="InterPro" id="IPR022385">
    <property type="entry name" value="Rhs_assc_core"/>
</dbReference>
<comment type="subcellular location">
    <subcellularLocation>
        <location evidence="1">Secreted</location>
    </subcellularLocation>
</comment>
<dbReference type="NCBIfam" id="TIGR01643">
    <property type="entry name" value="YD_repeat_2x"/>
    <property type="match status" value="7"/>
</dbReference>
<keyword evidence="4" id="KW-0677">Repeat</keyword>
<dbReference type="InterPro" id="IPR031325">
    <property type="entry name" value="RHS_repeat"/>
</dbReference>
<sequence>MPTGTAQLARVLSVSAPAMPTLGGEPALEPIAIEGDEGLSALYRYTLTLATPEQPGYNERQAANVAIKQLIGEPLTAHIVLDGRPGAGPDQRHVSGLVTRVRFLRLENRRALYEAVVEPWLTLATRTSDYRIFQSEDVLGIVKTVLGKYGLPFEVRATRSYPSREFQVQYGESDFDFMARLLHEWGLYYYFEHEESSHKLIVVDDMALHEPFTHAGYQTVPFHPADATVREEHCDRFNACEELQSGQWVTDDFDFKRPNAELQQISAMPRKTSQATWERYDWPGDYVIESEGEQLVRTRMEETGSQGERASGSGNLRAVVPGYLLTLERHPQNESNRQYLVTNTHLRLQDVGDASSQQEFECRVDFEVIPTSKVFRAPAPPVPRPRTTGPQTAIVTGPAGREIWTDEYGRVKLSFHWNRYCTKDENSSCWIRVSSPWAGTNFGGIQLPRIGQEVIVDFENGDPDRPIVTGRVYNADNMPPWTLPGNATQSGLLTRSSEGGNDTNANALRFEDKKGQEQVWLHAERNQDIEVEKDETHWVGHDRTKTIDHDETVLVKHDRTETVDHDETITVHNDRHERVDQDEDVSIGGYQDLKVEKSKTENIYMFSVQNVGMARLENVGLAYNRNVGGGMLGTVLLGRTDIVGKTWTKSVGENYDIGVTDKYTLTCGKSSFSMSKDGDISLTGVNLRLNGKTLIELIGGGGSYTEWLASGITHGTQGPARTYAASHDFLGPNSKAADKGPARQDCQECKNGAPTGSGGSISFARGTERITHTDFVLQAGLPIQWSRRYHSALTAYDDGELGARWITPYTVCLQAIDAGDGQSAQQTHALRYHAADGRSHDYPLPAIGDTHCDAVEELVLRRTGLTVLTIERGPDWREVFELAGTGWRLSGYQTSQGHRIELRYIRAEPTPMRSGDIIPERPDGHALPPPAFLPTERLSDILSYQGAEVMAHAQVHWEHGRIGALWEVTDDQPTRQLASYSYDDAGDLVRAADANALTLENSGQAAWHYSYHRHLLTRYTDRTGRGMNLQWEEPAGQTEGGAQPPRAVREWADDGSFDTRLSWAPDSGAVTVVDALGHITVHHVDSLGFTTQIDRPDGTQERLVRDTAENVVEHHHPDGSIEHFSYATRTDGQSRLIEHLRADGSRIGYDWDAQGRLSRILDPQGGSWRRSYTAAGLLASQVDALGRVTRYIYNEKQQLAQIVDPKGASKKLGYTDRGQLASYSDCSGFVTRWSYDDQGRQQSETDAAGRKTQYVYQNGQLAAIVRPGDTEARQQHDGEGRLLVHTDPLGRRTEYRYNQAGLIQERIYGMQSGDAGVLARHGRQTLRYEWDRLGRLSSLINENGARHSFAYDVMGRLVEERGFDGQVTRYRHGPRTVMQQTADWNLRFEYDPMGRLLRRSAQQLGTAGGNLGAMGEEEVETFQYDLAGRRISARNSASRMQWFFDPVGNLVREHQHYDFLHESHCKVWQHTFDELDERVSTIRPDGQHQQWLTYGSGHVHGLMLDGQELVGFERDGLHREVIRIQGNGLTQRCSYDPLGRLTSQQWGLTVNETGESGTQGGHRIVSASTTTTPIIWRKYEYDPAGQLQTIQDSRRGALGYRYDPLGRLIEANSTLGQERFEFDPASNLLHISTGADTKASAATRKPSQPVLMDNLLRQFRAGPEERRHEHDERGNSIRIKTTGQSDMLLRWDGFGRLASVGKADGSLVTYRYDALGRRIGKYSDAAIRPAFRSSSPWHGEAQRDRGTTLYAWDGNTLAWESNAQEIVDYIYEPGKFVPMMLISKKPGQLAEAAQMAWYQCDHLGTPMELTDAGGKVVWSASYRAFGEARMGKAEARTNNIRFQGQYFDEESGLHYNRHRYYDPQTGRYLSKDPIGLAGGLNPFAYAEGNPNYWTDPMGLDPWAQEMTKTFGIGIEANNPKAYADGVHYVMDDPGHTVAYLRDSSGKITCQLSVGPANPIGMSNVKSFRGGKIPAVTNWPAGETVRAFEYKISDPLYESCLKKCESEKKAKKAYTPEYQCTSAALALAKACGIGLPSGVGKVDTRIPFGSGDYANPYKLNDQMSRIKPPQIFPPGEFK</sequence>
<evidence type="ECO:0000256" key="4">
    <source>
        <dbReference type="ARBA" id="ARBA00022737"/>
    </source>
</evidence>
<feature type="domain" description="DUF6531" evidence="6">
    <location>
        <begin position="759"/>
        <end position="842"/>
    </location>
</feature>
<dbReference type="Gene3D" id="2.30.110.50">
    <property type="match status" value="1"/>
</dbReference>
<dbReference type="RefSeq" id="WP_080966698.1">
    <property type="nucleotide sequence ID" value="NZ_JZWI01000042.1"/>
</dbReference>
<reference evidence="9 10" key="1">
    <citation type="submission" date="2015-03" db="EMBL/GenBank/DDBJ databases">
        <title>Genome sequence of Variovorax paradoxus TBEA6.</title>
        <authorList>
            <person name="Poehlein A."/>
            <person name="Schuldes J."/>
            <person name="Wuebbeler J.H."/>
            <person name="Hiessl S."/>
            <person name="Steinbuechel A."/>
            <person name="Daniel R."/>
        </authorList>
    </citation>
    <scope>NUCLEOTIDE SEQUENCE [LARGE SCALE GENOMIC DNA]</scope>
    <source>
        <strain evidence="9 10">TBEA6</strain>
    </source>
</reference>
<dbReference type="InterPro" id="IPR017847">
    <property type="entry name" value="T6SS_RhsGE_Vgr_subset"/>
</dbReference>
<dbReference type="SUPFAM" id="SSF69255">
    <property type="entry name" value="gp5 N-terminal domain-like"/>
    <property type="match status" value="1"/>
</dbReference>
<dbReference type="GO" id="GO:0005576">
    <property type="term" value="C:extracellular region"/>
    <property type="evidence" value="ECO:0007669"/>
    <property type="project" value="UniProtKB-SubCell"/>
</dbReference>
<dbReference type="Pfam" id="PF20148">
    <property type="entry name" value="DUF6531"/>
    <property type="match status" value="1"/>
</dbReference>
<dbReference type="NCBIfam" id="TIGR01646">
    <property type="entry name" value="vgr_GE"/>
    <property type="match status" value="1"/>
</dbReference>
<keyword evidence="3" id="KW-0964">Secreted</keyword>
<dbReference type="InterPro" id="IPR045351">
    <property type="entry name" value="DUF6531"/>
</dbReference>
<dbReference type="EC" id="3.1.-.-" evidence="9"/>
<dbReference type="InterPro" id="IPR050708">
    <property type="entry name" value="T6SS_VgrG/RHS"/>
</dbReference>